<dbReference type="SUPFAM" id="SSF50814">
    <property type="entry name" value="Lipocalins"/>
    <property type="match status" value="1"/>
</dbReference>
<dbReference type="Gene3D" id="2.40.128.20">
    <property type="match status" value="1"/>
</dbReference>
<evidence type="ECO:0000313" key="1">
    <source>
        <dbReference type="EMBL" id="WGX76180.1"/>
    </source>
</evidence>
<dbReference type="Pfam" id="PF09148">
    <property type="entry name" value="DUF1934"/>
    <property type="match status" value="1"/>
</dbReference>
<proteinExistence type="predicted"/>
<reference evidence="1 2" key="1">
    <citation type="submission" date="2023-04" db="EMBL/GenBank/DDBJ databases">
        <title>Bacteria Genome Submission.</title>
        <authorList>
            <person name="Isaac P."/>
        </authorList>
    </citation>
    <scope>NUCLEOTIDE SEQUENCE [LARGE SCALE GENOMIC DNA]</scope>
    <source>
        <strain evidence="1 2">SampleS7P1</strain>
    </source>
</reference>
<keyword evidence="2" id="KW-1185">Reference proteome</keyword>
<dbReference type="Proteomes" id="UP001239169">
    <property type="component" value="Chromosome"/>
</dbReference>
<dbReference type="InterPro" id="IPR012674">
    <property type="entry name" value="Calycin"/>
</dbReference>
<evidence type="ECO:0000313" key="2">
    <source>
        <dbReference type="Proteomes" id="UP001239169"/>
    </source>
</evidence>
<dbReference type="InterPro" id="IPR015231">
    <property type="entry name" value="DUF1934"/>
</dbReference>
<accession>A0ABY8R409</accession>
<organism evidence="1 2">
    <name type="scientific">Paraclostridium bifermentans</name>
    <name type="common">Clostridium bifermentans</name>
    <dbReference type="NCBI Taxonomy" id="1490"/>
    <lineage>
        <taxon>Bacteria</taxon>
        <taxon>Bacillati</taxon>
        <taxon>Bacillota</taxon>
        <taxon>Clostridia</taxon>
        <taxon>Peptostreptococcales</taxon>
        <taxon>Peptostreptococcaceae</taxon>
        <taxon>Paraclostridium</taxon>
    </lineage>
</organism>
<protein>
    <submittedName>
        <fullName evidence="1">DUF1934 domain-containing protein</fullName>
    </submittedName>
</protein>
<name>A0ABY8R409_PARBF</name>
<dbReference type="EMBL" id="CP124685">
    <property type="protein sequence ID" value="WGX76180.1"/>
    <property type="molecule type" value="Genomic_DNA"/>
</dbReference>
<gene>
    <name evidence="1" type="ORF">QJS64_02055</name>
</gene>
<sequence>MIDVNISMHTKQYDNLGNEDLIEVISKGSMYEKNNDIYIVYKEELEKGSVQVTTTIKISENEVFIKRFGVVKSDMKFVQGAETITKYRTPQGLFDIKINTQKLEINKLNKSIQLNIEYNMCIDGLFEGINKVSIYAEELN</sequence>